<proteinExistence type="predicted"/>
<dbReference type="Proteomes" id="UP001597199">
    <property type="component" value="Unassembled WGS sequence"/>
</dbReference>
<organism evidence="2 3">
    <name type="scientific">Lacticaseibacillus suilingensis</name>
    <dbReference type="NCBI Taxonomy" id="2799577"/>
    <lineage>
        <taxon>Bacteria</taxon>
        <taxon>Bacillati</taxon>
        <taxon>Bacillota</taxon>
        <taxon>Bacilli</taxon>
        <taxon>Lactobacillales</taxon>
        <taxon>Lactobacillaceae</taxon>
        <taxon>Lacticaseibacillus</taxon>
    </lineage>
</organism>
<evidence type="ECO:0000313" key="3">
    <source>
        <dbReference type="Proteomes" id="UP001597199"/>
    </source>
</evidence>
<evidence type="ECO:0000313" key="2">
    <source>
        <dbReference type="EMBL" id="MFD1398612.1"/>
    </source>
</evidence>
<dbReference type="InterPro" id="IPR023385">
    <property type="entry name" value="YopX-like_C"/>
</dbReference>
<keyword evidence="3" id="KW-1185">Reference proteome</keyword>
<dbReference type="SUPFAM" id="SSF159006">
    <property type="entry name" value="YopX-like"/>
    <property type="match status" value="1"/>
</dbReference>
<name>A0ABW4BDP5_9LACO</name>
<dbReference type="Gene3D" id="2.30.30.290">
    <property type="entry name" value="YopX-like domains"/>
    <property type="match status" value="1"/>
</dbReference>
<sequence>MRQIKFRAWDGEKMVEVAELHLNTKELLVDDEEWLSMRHSPLMQFTGLHDKNDKEIYEGDIVRYHMTRSFGEHYDPLTLGFIGTDWDIDADIIGKVSIWPSNGVMMTKIVTNDPDMFSKQYPVPKRWHVTQDCEVIGNIFENPELMEVQDEKA</sequence>
<dbReference type="Pfam" id="PF09643">
    <property type="entry name" value="YopX"/>
    <property type="match status" value="1"/>
</dbReference>
<dbReference type="NCBIfam" id="TIGR01671">
    <property type="entry name" value="phage_TIGR01671"/>
    <property type="match status" value="1"/>
</dbReference>
<comment type="caution">
    <text evidence="2">The sequence shown here is derived from an EMBL/GenBank/DDBJ whole genome shotgun (WGS) entry which is preliminary data.</text>
</comment>
<accession>A0ABW4BDP5</accession>
<dbReference type="InterPro" id="IPR010024">
    <property type="entry name" value="CHP16711"/>
</dbReference>
<dbReference type="EMBL" id="JBHTOA010000020">
    <property type="protein sequence ID" value="MFD1398612.1"/>
    <property type="molecule type" value="Genomic_DNA"/>
</dbReference>
<gene>
    <name evidence="2" type="ORF">ACFQ41_04770</name>
</gene>
<feature type="domain" description="YopX protein" evidence="1">
    <location>
        <begin position="5"/>
        <end position="147"/>
    </location>
</feature>
<dbReference type="InterPro" id="IPR019096">
    <property type="entry name" value="YopX_protein"/>
</dbReference>
<dbReference type="RefSeq" id="WP_204119415.1">
    <property type="nucleotide sequence ID" value="NZ_BOLV01000015.1"/>
</dbReference>
<protein>
    <submittedName>
        <fullName evidence="2">YopX family protein</fullName>
    </submittedName>
</protein>
<reference evidence="3" key="1">
    <citation type="journal article" date="2019" name="Int. J. Syst. Evol. Microbiol.">
        <title>The Global Catalogue of Microorganisms (GCM) 10K type strain sequencing project: providing services to taxonomists for standard genome sequencing and annotation.</title>
        <authorList>
            <consortium name="The Broad Institute Genomics Platform"/>
            <consortium name="The Broad Institute Genome Sequencing Center for Infectious Disease"/>
            <person name="Wu L."/>
            <person name="Ma J."/>
        </authorList>
    </citation>
    <scope>NUCLEOTIDE SEQUENCE [LARGE SCALE GENOMIC DNA]</scope>
    <source>
        <strain evidence="3">CCM 9110</strain>
    </source>
</reference>
<evidence type="ECO:0000259" key="1">
    <source>
        <dbReference type="Pfam" id="PF09643"/>
    </source>
</evidence>